<dbReference type="Proteomes" id="UP001213000">
    <property type="component" value="Unassembled WGS sequence"/>
</dbReference>
<dbReference type="InterPro" id="IPR011333">
    <property type="entry name" value="SKP1/BTB/POZ_sf"/>
</dbReference>
<accession>A0AAD5YWY0</accession>
<proteinExistence type="predicted"/>
<evidence type="ECO:0000259" key="1">
    <source>
        <dbReference type="PROSITE" id="PS50097"/>
    </source>
</evidence>
<dbReference type="InterPro" id="IPR000210">
    <property type="entry name" value="BTB/POZ_dom"/>
</dbReference>
<keyword evidence="3" id="KW-1185">Reference proteome</keyword>
<dbReference type="Gene3D" id="3.30.710.10">
    <property type="entry name" value="Potassium Channel Kv1.1, Chain A"/>
    <property type="match status" value="1"/>
</dbReference>
<feature type="domain" description="BTB" evidence="1">
    <location>
        <begin position="35"/>
        <end position="107"/>
    </location>
</feature>
<sequence length="371" mass="42291">MDVDKGDTITGAPFVGQSTKATIHRRDKDYYFDDGSAIFLVGTRLFKIHKTLLTRGSPFFQMMFALPSGAIDQDGQSDDRPIRCYDSLRDFRALCWALYAGPSEILAQANPKTMDISKMISITVLGQKYDFKILMDWALDMLEGFLAKAKGNFIDKVQDWDRVGKIFVISKQSGRSTLAHRIEEDWLHHILDREPYALTNALIMAEGSPEFRTFHAKAYYNHLKASGVFKSKPSEKDVRFIHEIAAPETNYLQSLNDTQKLRILQGFWSLSLLKIELAKVPGPKLPDNPACATHARDCAQVWREWWEDLFDEAEYHDKPLEDPWNIIEAASKKASKPMKDPEPPCDDMIRAGVKKMAEDFFSGLADRFMIP</sequence>
<dbReference type="PROSITE" id="PS50097">
    <property type="entry name" value="BTB"/>
    <property type="match status" value="1"/>
</dbReference>
<comment type="caution">
    <text evidence="2">The sequence shown here is derived from an EMBL/GenBank/DDBJ whole genome shotgun (WGS) entry which is preliminary data.</text>
</comment>
<dbReference type="AlphaFoldDB" id="A0AAD5YWY0"/>
<evidence type="ECO:0000313" key="2">
    <source>
        <dbReference type="EMBL" id="KAJ3572759.1"/>
    </source>
</evidence>
<organism evidence="2 3">
    <name type="scientific">Leucocoprinus birnbaumii</name>
    <dbReference type="NCBI Taxonomy" id="56174"/>
    <lineage>
        <taxon>Eukaryota</taxon>
        <taxon>Fungi</taxon>
        <taxon>Dikarya</taxon>
        <taxon>Basidiomycota</taxon>
        <taxon>Agaricomycotina</taxon>
        <taxon>Agaricomycetes</taxon>
        <taxon>Agaricomycetidae</taxon>
        <taxon>Agaricales</taxon>
        <taxon>Agaricineae</taxon>
        <taxon>Agaricaceae</taxon>
        <taxon>Leucocoprinus</taxon>
    </lineage>
</organism>
<dbReference type="EMBL" id="JANIEX010000129">
    <property type="protein sequence ID" value="KAJ3572759.1"/>
    <property type="molecule type" value="Genomic_DNA"/>
</dbReference>
<evidence type="ECO:0000313" key="3">
    <source>
        <dbReference type="Proteomes" id="UP001213000"/>
    </source>
</evidence>
<protein>
    <recommendedName>
        <fullName evidence="1">BTB domain-containing protein</fullName>
    </recommendedName>
</protein>
<name>A0AAD5YWY0_9AGAR</name>
<gene>
    <name evidence="2" type="ORF">NP233_g2880</name>
</gene>
<reference evidence="2" key="1">
    <citation type="submission" date="2022-07" db="EMBL/GenBank/DDBJ databases">
        <title>Genome Sequence of Leucocoprinus birnbaumii.</title>
        <authorList>
            <person name="Buettner E."/>
        </authorList>
    </citation>
    <scope>NUCLEOTIDE SEQUENCE</scope>
    <source>
        <strain evidence="2">VT141</strain>
    </source>
</reference>